<dbReference type="EC" id="3.2.1.78" evidence="3"/>
<keyword evidence="6" id="KW-0378">Hydrolase</keyword>
<keyword evidence="7" id="KW-0326">Glycosidase</keyword>
<evidence type="ECO:0000256" key="3">
    <source>
        <dbReference type="ARBA" id="ARBA00012706"/>
    </source>
</evidence>
<dbReference type="InterPro" id="IPR008979">
    <property type="entry name" value="Galactose-bd-like_sf"/>
</dbReference>
<evidence type="ECO:0000256" key="7">
    <source>
        <dbReference type="ARBA" id="ARBA00023295"/>
    </source>
</evidence>
<evidence type="ECO:0000259" key="9">
    <source>
        <dbReference type="Pfam" id="PF21253"/>
    </source>
</evidence>
<proteinExistence type="predicted"/>
<dbReference type="InterPro" id="IPR001547">
    <property type="entry name" value="Glyco_hydro_5"/>
</dbReference>
<dbReference type="Pfam" id="PF21253">
    <property type="entry name" value="Mann_GBD_bact"/>
    <property type="match status" value="1"/>
</dbReference>
<evidence type="ECO:0000256" key="1">
    <source>
        <dbReference type="ARBA" id="ARBA00001678"/>
    </source>
</evidence>
<keyword evidence="12" id="KW-1185">Reference proteome</keyword>
<accession>A0ABP8DRF2</accession>
<keyword evidence="5 8" id="KW-0732">Signal</keyword>
<dbReference type="Gene3D" id="2.60.40.3440">
    <property type="match status" value="1"/>
</dbReference>
<protein>
    <recommendedName>
        <fullName evidence="3">mannan endo-1,4-beta-mannosidase</fullName>
        <ecNumber evidence="3">3.2.1.78</ecNumber>
    </recommendedName>
</protein>
<name>A0ABP8DRF2_9ACTN</name>
<comment type="subcellular location">
    <subcellularLocation>
        <location evidence="2">Secreted</location>
    </subcellularLocation>
</comment>
<feature type="domain" description="Mannanase galactose-binding" evidence="9">
    <location>
        <begin position="497"/>
        <end position="606"/>
    </location>
</feature>
<dbReference type="Gene3D" id="3.20.20.80">
    <property type="entry name" value="Glycosidases"/>
    <property type="match status" value="1"/>
</dbReference>
<dbReference type="Proteomes" id="UP001500620">
    <property type="component" value="Unassembled WGS sequence"/>
</dbReference>
<dbReference type="SUPFAM" id="SSF51445">
    <property type="entry name" value="(Trans)glycosidases"/>
    <property type="match status" value="1"/>
</dbReference>
<dbReference type="InterPro" id="IPR017853">
    <property type="entry name" value="GH"/>
</dbReference>
<dbReference type="RefSeq" id="WP_345139987.1">
    <property type="nucleotide sequence ID" value="NZ_BAABAT010000052.1"/>
</dbReference>
<evidence type="ECO:0000256" key="6">
    <source>
        <dbReference type="ARBA" id="ARBA00022801"/>
    </source>
</evidence>
<dbReference type="PANTHER" id="PTHR31451:SF39">
    <property type="entry name" value="MANNAN ENDO-1,4-BETA-MANNOSIDASE 1"/>
    <property type="match status" value="1"/>
</dbReference>
<evidence type="ECO:0000256" key="2">
    <source>
        <dbReference type="ARBA" id="ARBA00004613"/>
    </source>
</evidence>
<organism evidence="11 12">
    <name type="scientific">Dactylosporangium darangshiense</name>
    <dbReference type="NCBI Taxonomy" id="579108"/>
    <lineage>
        <taxon>Bacteria</taxon>
        <taxon>Bacillati</taxon>
        <taxon>Actinomycetota</taxon>
        <taxon>Actinomycetes</taxon>
        <taxon>Micromonosporales</taxon>
        <taxon>Micromonosporaceae</taxon>
        <taxon>Dactylosporangium</taxon>
    </lineage>
</organism>
<reference evidence="12" key="1">
    <citation type="journal article" date="2019" name="Int. J. Syst. Evol. Microbiol.">
        <title>The Global Catalogue of Microorganisms (GCM) 10K type strain sequencing project: providing services to taxonomists for standard genome sequencing and annotation.</title>
        <authorList>
            <consortium name="The Broad Institute Genomics Platform"/>
            <consortium name="The Broad Institute Genome Sequencing Center for Infectious Disease"/>
            <person name="Wu L."/>
            <person name="Ma J."/>
        </authorList>
    </citation>
    <scope>NUCLEOTIDE SEQUENCE [LARGE SCALE GENOMIC DNA]</scope>
    <source>
        <strain evidence="12">JCM 17441</strain>
    </source>
</reference>
<evidence type="ECO:0000313" key="11">
    <source>
        <dbReference type="EMBL" id="GAA4262491.1"/>
    </source>
</evidence>
<evidence type="ECO:0000313" key="12">
    <source>
        <dbReference type="Proteomes" id="UP001500620"/>
    </source>
</evidence>
<feature type="domain" description="Glycoside hydrolase family 5" evidence="10">
    <location>
        <begin position="31"/>
        <end position="324"/>
    </location>
</feature>
<keyword evidence="4" id="KW-0964">Secreted</keyword>
<dbReference type="PANTHER" id="PTHR31451">
    <property type="match status" value="1"/>
</dbReference>
<comment type="catalytic activity">
    <reaction evidence="1">
        <text>Random hydrolysis of (1-&gt;4)-beta-D-mannosidic linkages in mannans, galactomannans and glucomannans.</text>
        <dbReference type="EC" id="3.2.1.78"/>
    </reaction>
</comment>
<evidence type="ECO:0000256" key="5">
    <source>
        <dbReference type="ARBA" id="ARBA00022729"/>
    </source>
</evidence>
<feature type="signal peptide" evidence="8">
    <location>
        <begin position="1"/>
        <end position="24"/>
    </location>
</feature>
<evidence type="ECO:0000256" key="4">
    <source>
        <dbReference type="ARBA" id="ARBA00022525"/>
    </source>
</evidence>
<evidence type="ECO:0000259" key="10">
    <source>
        <dbReference type="Pfam" id="PF26410"/>
    </source>
</evidence>
<dbReference type="EMBL" id="BAABAT010000052">
    <property type="protein sequence ID" value="GAA4262491.1"/>
    <property type="molecule type" value="Genomic_DNA"/>
</dbReference>
<feature type="chain" id="PRO_5046926374" description="mannan endo-1,4-beta-mannosidase" evidence="8">
    <location>
        <begin position="25"/>
        <end position="638"/>
    </location>
</feature>
<gene>
    <name evidence="11" type="ORF">GCM10022255_099320</name>
</gene>
<sequence>MYKRLLVSAIAVLAVAAAAGTASAAERGTGFVARQGSDLRLDGRTFRFAGSNNYYLMYSSPKMVDDVLGDAAGAGFNVLRTWGFLEGSQNGVSFQSFDGTHPVYNDGPDGLARLDYVLKAARDKGIRLVIPLTNNWSDFGGMDQYVRWRGGTYHDDFYTDSVIRGWYKDWISHVLNRTNSLTGVQYKDDPTVMAWELANEPRCGGSGALPRSASCTDRTLLGWADDVTRFIHAGDAHHLVGVGDEGFLCSDRASADWTVNCADGVDSAALAALPAVDLMSFHLYPDGWGKDAAWGTQWIRTHVQIANRIHKPVMLGEFGYKDKATRNPVYKAWTDEAVRDGIDGLLYWILSGVQDDGTNYPDYDGFTVYCPSPVCTTIANAGDELRHGQRSRPPVADDDLAQTLRDEAVTLNPAANDIAYRTRVKPSTIRLDPAGGTGGTFALDAATGAVTFTPAPGFQGHAAITYTIRDEAGRTSNAARIEVTVRPRPGDPLLIAGFEDGTDGFAPGNWQANAGTAAQTADFHTQGASGLRVTAADGGWFGIAPLPAPLDLSGKGTVRYDLRTGSAGTSTSLAVQTGDAWTWCQSSFGWVDAGTSTTVSIDLTTAMSCDGAALADVRVVYLWVSGGGTFDIDNLRAE</sequence>
<dbReference type="InterPro" id="IPR049475">
    <property type="entry name" value="Mann_GBD_bact"/>
</dbReference>
<dbReference type="Gene3D" id="2.60.120.260">
    <property type="entry name" value="Galactose-binding domain-like"/>
    <property type="match status" value="1"/>
</dbReference>
<evidence type="ECO:0000256" key="8">
    <source>
        <dbReference type="SAM" id="SignalP"/>
    </source>
</evidence>
<comment type="caution">
    <text evidence="11">The sequence shown here is derived from an EMBL/GenBank/DDBJ whole genome shotgun (WGS) entry which is preliminary data.</text>
</comment>
<dbReference type="Pfam" id="PF26410">
    <property type="entry name" value="GH5_mannosidase"/>
    <property type="match status" value="1"/>
</dbReference>
<dbReference type="SUPFAM" id="SSF49785">
    <property type="entry name" value="Galactose-binding domain-like"/>
    <property type="match status" value="1"/>
</dbReference>
<dbReference type="InterPro" id="IPR045053">
    <property type="entry name" value="MAN-like"/>
</dbReference>
<dbReference type="Pfam" id="PF17963">
    <property type="entry name" value="Big_9"/>
    <property type="match status" value="1"/>
</dbReference>